<gene>
    <name evidence="13" type="ORF">DSM01_777</name>
    <name evidence="14" type="ORF">SAMN04487999_1483</name>
</gene>
<keyword evidence="8" id="KW-1133">Transmembrane helix</keyword>
<keyword evidence="3 7" id="KW-0597">Phosphoprotein</keyword>
<comment type="catalytic activity">
    <reaction evidence="1">
        <text>ATP + protein L-histidine = ADP + protein N-phospho-L-histidine.</text>
        <dbReference type="EC" id="2.7.13.3"/>
    </reaction>
</comment>
<dbReference type="InterPro" id="IPR011123">
    <property type="entry name" value="Y_Y_Y"/>
</dbReference>
<dbReference type="InterPro" id="IPR003594">
    <property type="entry name" value="HATPase_dom"/>
</dbReference>
<dbReference type="Gene3D" id="1.10.287.130">
    <property type="match status" value="1"/>
</dbReference>
<dbReference type="InterPro" id="IPR001789">
    <property type="entry name" value="Sig_transdc_resp-reg_receiver"/>
</dbReference>
<dbReference type="Pfam" id="PF00512">
    <property type="entry name" value="HisKA"/>
    <property type="match status" value="1"/>
</dbReference>
<dbReference type="InterPro" id="IPR013783">
    <property type="entry name" value="Ig-like_fold"/>
</dbReference>
<evidence type="ECO:0000256" key="2">
    <source>
        <dbReference type="ARBA" id="ARBA00012438"/>
    </source>
</evidence>
<dbReference type="InterPro" id="IPR018062">
    <property type="entry name" value="HTH_AraC-typ_CS"/>
</dbReference>
<feature type="domain" description="HTH araC/xylS-type" evidence="10">
    <location>
        <begin position="1253"/>
        <end position="1351"/>
    </location>
</feature>
<dbReference type="InterPro" id="IPR018060">
    <property type="entry name" value="HTH_AraC"/>
</dbReference>
<dbReference type="Pfam" id="PF07494">
    <property type="entry name" value="Reg_prop"/>
    <property type="match status" value="3"/>
</dbReference>
<dbReference type="CDD" id="cd00075">
    <property type="entry name" value="HATPase"/>
    <property type="match status" value="1"/>
</dbReference>
<feature type="domain" description="Histidine kinase" evidence="11">
    <location>
        <begin position="842"/>
        <end position="1056"/>
    </location>
</feature>
<evidence type="ECO:0000256" key="7">
    <source>
        <dbReference type="PROSITE-ProRule" id="PRU00169"/>
    </source>
</evidence>
<dbReference type="PRINTS" id="PR00344">
    <property type="entry name" value="BCTRLSENSOR"/>
</dbReference>
<evidence type="ECO:0000256" key="1">
    <source>
        <dbReference type="ARBA" id="ARBA00000085"/>
    </source>
</evidence>
<dbReference type="SUPFAM" id="SSF47384">
    <property type="entry name" value="Homodimeric domain of signal transducing histidine kinase"/>
    <property type="match status" value="1"/>
</dbReference>
<dbReference type="GO" id="GO:0000155">
    <property type="term" value="F:phosphorelay sensor kinase activity"/>
    <property type="evidence" value="ECO:0007669"/>
    <property type="project" value="InterPro"/>
</dbReference>
<dbReference type="PROSITE" id="PS50109">
    <property type="entry name" value="HIS_KIN"/>
    <property type="match status" value="1"/>
</dbReference>
<dbReference type="PANTHER" id="PTHR43547">
    <property type="entry name" value="TWO-COMPONENT HISTIDINE KINASE"/>
    <property type="match status" value="1"/>
</dbReference>
<reference evidence="13 16" key="3">
    <citation type="submission" date="2018-07" db="EMBL/GenBank/DDBJ databases">
        <title>Leeuwenhoekiella genomics.</title>
        <authorList>
            <person name="Tahon G."/>
            <person name="Willems A."/>
        </authorList>
    </citation>
    <scope>NUCLEOTIDE SEQUENCE [LARGE SCALE GENOMIC DNA]</scope>
    <source>
        <strain evidence="13 16">LMG 24856</strain>
    </source>
</reference>
<proteinExistence type="predicted"/>
<protein>
    <recommendedName>
        <fullName evidence="2">histidine kinase</fullName>
        <ecNumber evidence="2">2.7.13.3</ecNumber>
    </recommendedName>
</protein>
<dbReference type="EC" id="2.7.13.3" evidence="2"/>
<dbReference type="InterPro" id="IPR003661">
    <property type="entry name" value="HisK_dim/P_dom"/>
</dbReference>
<dbReference type="InterPro" id="IPR004358">
    <property type="entry name" value="Sig_transdc_His_kin-like_C"/>
</dbReference>
<dbReference type="CDD" id="cd00082">
    <property type="entry name" value="HisKA"/>
    <property type="match status" value="1"/>
</dbReference>
<dbReference type="STRING" id="573501.SAMN04487999_1483"/>
<feature type="chain" id="PRO_5013291156" description="histidine kinase" evidence="9">
    <location>
        <begin position="21"/>
        <end position="1351"/>
    </location>
</feature>
<name>A0A1M5XGH7_9FLAO</name>
<dbReference type="SUPFAM" id="SSF52172">
    <property type="entry name" value="CheY-like"/>
    <property type="match status" value="1"/>
</dbReference>
<evidence type="ECO:0000313" key="15">
    <source>
        <dbReference type="Proteomes" id="UP000184240"/>
    </source>
</evidence>
<dbReference type="PROSITE" id="PS01124">
    <property type="entry name" value="HTH_ARAC_FAMILY_2"/>
    <property type="match status" value="1"/>
</dbReference>
<dbReference type="InterPro" id="IPR015943">
    <property type="entry name" value="WD40/YVTN_repeat-like_dom_sf"/>
</dbReference>
<dbReference type="SUPFAM" id="SSF63829">
    <property type="entry name" value="Calcium-dependent phosphotriesterase"/>
    <property type="match status" value="2"/>
</dbReference>
<dbReference type="SMART" id="SM00342">
    <property type="entry name" value="HTH_ARAC"/>
    <property type="match status" value="1"/>
</dbReference>
<dbReference type="SMART" id="SM00448">
    <property type="entry name" value="REC"/>
    <property type="match status" value="1"/>
</dbReference>
<keyword evidence="9" id="KW-0732">Signal</keyword>
<keyword evidence="8" id="KW-0472">Membrane</keyword>
<dbReference type="InterPro" id="IPR005467">
    <property type="entry name" value="His_kinase_dom"/>
</dbReference>
<dbReference type="InterPro" id="IPR009057">
    <property type="entry name" value="Homeodomain-like_sf"/>
</dbReference>
<dbReference type="InterPro" id="IPR036097">
    <property type="entry name" value="HisK_dim/P_sf"/>
</dbReference>
<keyword evidence="6" id="KW-0804">Transcription</keyword>
<evidence type="ECO:0000259" key="12">
    <source>
        <dbReference type="PROSITE" id="PS50110"/>
    </source>
</evidence>
<keyword evidence="8" id="KW-0812">Transmembrane</keyword>
<dbReference type="GO" id="GO:0003700">
    <property type="term" value="F:DNA-binding transcription factor activity"/>
    <property type="evidence" value="ECO:0007669"/>
    <property type="project" value="InterPro"/>
</dbReference>
<dbReference type="Proteomes" id="UP000290037">
    <property type="component" value="Unassembled WGS sequence"/>
</dbReference>
<dbReference type="PANTHER" id="PTHR43547:SF2">
    <property type="entry name" value="HYBRID SIGNAL TRANSDUCTION HISTIDINE KINASE C"/>
    <property type="match status" value="1"/>
</dbReference>
<dbReference type="InterPro" id="IPR011110">
    <property type="entry name" value="Reg_prop"/>
</dbReference>
<evidence type="ECO:0000256" key="4">
    <source>
        <dbReference type="ARBA" id="ARBA00023015"/>
    </source>
</evidence>
<dbReference type="EMBL" id="FQXT01000003">
    <property type="protein sequence ID" value="SHH98849.1"/>
    <property type="molecule type" value="Genomic_DNA"/>
</dbReference>
<dbReference type="InterPro" id="IPR036890">
    <property type="entry name" value="HATPase_C_sf"/>
</dbReference>
<evidence type="ECO:0000256" key="5">
    <source>
        <dbReference type="ARBA" id="ARBA00023125"/>
    </source>
</evidence>
<keyword evidence="14" id="KW-0808">Transferase</keyword>
<feature type="modified residue" description="4-aspartylphosphate" evidence="7">
    <location>
        <position position="1151"/>
    </location>
</feature>
<evidence type="ECO:0000256" key="8">
    <source>
        <dbReference type="SAM" id="Phobius"/>
    </source>
</evidence>
<evidence type="ECO:0000259" key="11">
    <source>
        <dbReference type="PROSITE" id="PS50109"/>
    </source>
</evidence>
<organism evidence="14 15">
    <name type="scientific">Leeuwenhoekiella palythoae</name>
    <dbReference type="NCBI Taxonomy" id="573501"/>
    <lineage>
        <taxon>Bacteria</taxon>
        <taxon>Pseudomonadati</taxon>
        <taxon>Bacteroidota</taxon>
        <taxon>Flavobacteriia</taxon>
        <taxon>Flavobacteriales</taxon>
        <taxon>Flavobacteriaceae</taxon>
        <taxon>Leeuwenhoekiella</taxon>
    </lineage>
</organism>
<dbReference type="PROSITE" id="PS50110">
    <property type="entry name" value="RESPONSE_REGULATORY"/>
    <property type="match status" value="1"/>
</dbReference>
<dbReference type="InterPro" id="IPR011006">
    <property type="entry name" value="CheY-like_superfamily"/>
</dbReference>
<keyword evidence="4" id="KW-0805">Transcription regulation</keyword>
<reference evidence="15" key="2">
    <citation type="submission" date="2016-11" db="EMBL/GenBank/DDBJ databases">
        <authorList>
            <person name="Varghese N."/>
            <person name="Submissions S."/>
        </authorList>
    </citation>
    <scope>NUCLEOTIDE SEQUENCE [LARGE SCALE GENOMIC DNA]</scope>
    <source>
        <strain evidence="15">DSM 19859</strain>
    </source>
</reference>
<dbReference type="GO" id="GO:0043565">
    <property type="term" value="F:sequence-specific DNA binding"/>
    <property type="evidence" value="ECO:0007669"/>
    <property type="project" value="InterPro"/>
</dbReference>
<dbReference type="Gene3D" id="1.10.10.60">
    <property type="entry name" value="Homeodomain-like"/>
    <property type="match status" value="2"/>
</dbReference>
<dbReference type="RefSeq" id="WP_072981864.1">
    <property type="nucleotide sequence ID" value="NZ_FQXT01000003.1"/>
</dbReference>
<dbReference type="Gene3D" id="3.40.50.2300">
    <property type="match status" value="1"/>
</dbReference>
<dbReference type="Pfam" id="PF00072">
    <property type="entry name" value="Response_reg"/>
    <property type="match status" value="1"/>
</dbReference>
<evidence type="ECO:0000256" key="9">
    <source>
        <dbReference type="SAM" id="SignalP"/>
    </source>
</evidence>
<evidence type="ECO:0000313" key="16">
    <source>
        <dbReference type="Proteomes" id="UP000290037"/>
    </source>
</evidence>
<dbReference type="SMART" id="SM00387">
    <property type="entry name" value="HATPase_c"/>
    <property type="match status" value="1"/>
</dbReference>
<reference evidence="14" key="1">
    <citation type="submission" date="2016-11" db="EMBL/GenBank/DDBJ databases">
        <authorList>
            <person name="Jaros S."/>
            <person name="Januszkiewicz K."/>
            <person name="Wedrychowicz H."/>
        </authorList>
    </citation>
    <scope>NUCLEOTIDE SEQUENCE [LARGE SCALE GENOMIC DNA]</scope>
    <source>
        <strain evidence="14">DSM 19859</strain>
    </source>
</reference>
<dbReference type="EMBL" id="QOVN01000002">
    <property type="protein sequence ID" value="RXG30029.1"/>
    <property type="molecule type" value="Genomic_DNA"/>
</dbReference>
<keyword evidence="5" id="KW-0238">DNA-binding</keyword>
<keyword evidence="14" id="KW-0418">Kinase</keyword>
<dbReference type="SUPFAM" id="SSF46689">
    <property type="entry name" value="Homeodomain-like"/>
    <property type="match status" value="1"/>
</dbReference>
<evidence type="ECO:0000256" key="3">
    <source>
        <dbReference type="ARBA" id="ARBA00022553"/>
    </source>
</evidence>
<dbReference type="Pfam" id="PF02518">
    <property type="entry name" value="HATPase_c"/>
    <property type="match status" value="1"/>
</dbReference>
<keyword evidence="16" id="KW-1185">Reference proteome</keyword>
<sequence length="1351" mass="151805">MRAALLSVLIFLGFQLSVFAQKDAQEYSDLYFYQINSSDGLSNNVINDITQDSLGFLWIATYDGLNRYDGTQFLKFRKNIADEKTGVSNNYIQELQLLDNNRLLIATDAGLNIYDLTTETFKVLTTTDGLLNNSVSALTLNEQKQPIIGTYRGGIQYLSSLAFKTLGLSKDGEALSSNEISSIAAQGDSVLWVGTYDKGLNKITRKQGIYTSEVIDIPQLKNATVYQVYIDKAQNLWGATNKGLVVITPTGDYKFLNKGNTSTSGLSDSDILSIVDDQHGNLFVGTRYGGLNILNKRSLLTENIPLDIQWYQPTNDGASVFDRSVTSLFIDKDQGMWIGTPTGLNYTNLKGEFAKTISENGSYPYAISDDRVSAIAVKSNTQVWVGTDGEGLDLYDLNTGKLKTFSSSSNSANPLSGNSILALLPDGDEHIWVGTYQKGLNYLNHKTGESTYFLQGSQQDGNDVRTLFRSKNGTLWVGTNRGGLFKYDDSLEDFIYVSDLEKLDIRDIEEQDGYLWLATFGSGLIRYNPSDGSAIYYNSDNIKNLNTNIFFTLEIVDDSTILLGTRYNGLKIFDPKNETVKSYSENDGLSNNTINSLLLQQDQFVWIGTYTGIDRFDLKNNVFKNFTALRNVQNEGVGPIASTTDGKVFVGGLKGLQIIDVSELERLEGDQNIVFKQLNVLNKVITPEENSVLQKAITYQDALEFDYFQNAFSIHFTALKYPLGNTLSYSYKLENYNDFWIDTQEGIANFTGVPPGDYILKVKTESSSGKEILKTLAITIHPPFWKTPLAYVIYILALVLIIYLISRYFSERLKLKNRLILEQQQRQLEHELNEERLRFFTAFSHELKTPLTLILAPLDNLITDANNRSLKKQLNIINRNAKKLSAAINKLLEFRKSEEGLSRLNLSDHNLSANLKKWVKNYAPLAIDKNITIRTFIEESEQRYLFDIEKLKVIINNLLSNAIKYCDDDGSIEVHLYINKYTIDISVSDNGAGIAPQELEEIFSWYYRSETATQKSGTGIGLALSKRFAELHNGSLKVTSTPHVKTTFMVEIPKLIPEAETISTATPKEENSVETKDLHLATEIVNAEKDNTKSIASAENRALVMVIDDNPDILNFLDEILKGDYDLVFANNGEEGIKKAQKFVPDLIISDIMMPKKTGIDLCRALKNDLATSHIPIILLTAKGNLESLKTGYEEGADDYISKPFQPQLLKTRISNLLRNREAVQRFLQTKEKKQQPEESNSPALNKEKEFLAKLDAIIHANIGSENENVFDIAKELGMSRTSLYRKLKSITGYSINEYTRNLKLEKAADLIENQEYSVSQAAYEVGFNSPKYFRKIFKEMYGKLPSEFKS</sequence>
<dbReference type="Gene3D" id="3.30.565.10">
    <property type="entry name" value="Histidine kinase-like ATPase, C-terminal domain"/>
    <property type="match status" value="1"/>
</dbReference>
<evidence type="ECO:0000256" key="6">
    <source>
        <dbReference type="ARBA" id="ARBA00023163"/>
    </source>
</evidence>
<accession>A0A1M5XGH7</accession>
<dbReference type="SUPFAM" id="SSF55874">
    <property type="entry name" value="ATPase domain of HSP90 chaperone/DNA topoisomerase II/histidine kinase"/>
    <property type="match status" value="1"/>
</dbReference>
<feature type="transmembrane region" description="Helical" evidence="8">
    <location>
        <begin position="789"/>
        <end position="809"/>
    </location>
</feature>
<dbReference type="Pfam" id="PF07495">
    <property type="entry name" value="Y_Y_Y"/>
    <property type="match status" value="1"/>
</dbReference>
<dbReference type="Proteomes" id="UP000184240">
    <property type="component" value="Unassembled WGS sequence"/>
</dbReference>
<dbReference type="Pfam" id="PF12833">
    <property type="entry name" value="HTH_18"/>
    <property type="match status" value="1"/>
</dbReference>
<dbReference type="PROSITE" id="PS00041">
    <property type="entry name" value="HTH_ARAC_FAMILY_1"/>
    <property type="match status" value="1"/>
</dbReference>
<dbReference type="SMART" id="SM00388">
    <property type="entry name" value="HisKA"/>
    <property type="match status" value="1"/>
</dbReference>
<dbReference type="Gene3D" id="2.130.10.10">
    <property type="entry name" value="YVTN repeat-like/Quinoprotein amine dehydrogenase"/>
    <property type="match status" value="2"/>
</dbReference>
<dbReference type="InterPro" id="IPR011047">
    <property type="entry name" value="Quinoprotein_ADH-like_sf"/>
</dbReference>
<evidence type="ECO:0000259" key="10">
    <source>
        <dbReference type="PROSITE" id="PS01124"/>
    </source>
</evidence>
<feature type="signal peptide" evidence="9">
    <location>
        <begin position="1"/>
        <end position="20"/>
    </location>
</feature>
<dbReference type="OrthoDB" id="1522078at2"/>
<feature type="domain" description="Response regulatory" evidence="12">
    <location>
        <begin position="1103"/>
        <end position="1218"/>
    </location>
</feature>
<evidence type="ECO:0000313" key="14">
    <source>
        <dbReference type="EMBL" id="SHH98849.1"/>
    </source>
</evidence>
<evidence type="ECO:0000313" key="13">
    <source>
        <dbReference type="EMBL" id="RXG30029.1"/>
    </source>
</evidence>
<dbReference type="SUPFAM" id="SSF50998">
    <property type="entry name" value="Quinoprotein alcohol dehydrogenase-like"/>
    <property type="match status" value="1"/>
</dbReference>
<dbReference type="Gene3D" id="2.60.40.10">
    <property type="entry name" value="Immunoglobulins"/>
    <property type="match status" value="1"/>
</dbReference>